<feature type="domain" description="Gnk2-homologous" evidence="16">
    <location>
        <begin position="1"/>
        <end position="96"/>
    </location>
</feature>
<evidence type="ECO:0000256" key="2">
    <source>
        <dbReference type="ARBA" id="ARBA00022527"/>
    </source>
</evidence>
<dbReference type="FunFam" id="3.30.200.20:FF:000142">
    <property type="entry name" value="Cysteine-rich receptor-like protein kinase 10"/>
    <property type="match status" value="1"/>
</dbReference>
<evidence type="ECO:0000256" key="3">
    <source>
        <dbReference type="ARBA" id="ARBA00022679"/>
    </source>
</evidence>
<evidence type="ECO:0000256" key="14">
    <source>
        <dbReference type="PROSITE-ProRule" id="PRU10141"/>
    </source>
</evidence>
<comment type="subcellular location">
    <subcellularLocation>
        <location evidence="1">Membrane</location>
        <topology evidence="1">Single-pass membrane protein</topology>
    </subcellularLocation>
</comment>
<keyword evidence="10" id="KW-1133">Transmembrane helix</keyword>
<keyword evidence="9 14" id="KW-0067">ATP-binding</keyword>
<dbReference type="Proteomes" id="UP000834106">
    <property type="component" value="Chromosome 23"/>
</dbReference>
<evidence type="ECO:0000259" key="16">
    <source>
        <dbReference type="PROSITE" id="PS51473"/>
    </source>
</evidence>
<proteinExistence type="predicted"/>
<keyword evidence="6" id="KW-0677">Repeat</keyword>
<dbReference type="CDD" id="cd23509">
    <property type="entry name" value="Gnk2-like"/>
    <property type="match status" value="2"/>
</dbReference>
<dbReference type="Pfam" id="PF01657">
    <property type="entry name" value="Stress-antifung"/>
    <property type="match status" value="2"/>
</dbReference>
<evidence type="ECO:0000256" key="12">
    <source>
        <dbReference type="ARBA" id="ARBA00023170"/>
    </source>
</evidence>
<evidence type="ECO:0000256" key="7">
    <source>
        <dbReference type="ARBA" id="ARBA00022741"/>
    </source>
</evidence>
<protein>
    <submittedName>
        <fullName evidence="17">Uncharacterized protein</fullName>
    </submittedName>
</protein>
<evidence type="ECO:0000256" key="6">
    <source>
        <dbReference type="ARBA" id="ARBA00022737"/>
    </source>
</evidence>
<keyword evidence="4" id="KW-0812">Transmembrane</keyword>
<gene>
    <name evidence="17" type="ORF">FPE_LOCUS35320</name>
</gene>
<keyword evidence="13" id="KW-0325">Glycoprotein</keyword>
<dbReference type="GO" id="GO:0004674">
    <property type="term" value="F:protein serine/threonine kinase activity"/>
    <property type="evidence" value="ECO:0007669"/>
    <property type="project" value="UniProtKB-KW"/>
</dbReference>
<dbReference type="GO" id="GO:0005524">
    <property type="term" value="F:ATP binding"/>
    <property type="evidence" value="ECO:0007669"/>
    <property type="project" value="UniProtKB-UniRule"/>
</dbReference>
<feature type="binding site" evidence="14">
    <location>
        <position position="285"/>
    </location>
    <ligand>
        <name>ATP</name>
        <dbReference type="ChEBI" id="CHEBI:30616"/>
    </ligand>
</feature>
<evidence type="ECO:0000256" key="10">
    <source>
        <dbReference type="ARBA" id="ARBA00022989"/>
    </source>
</evidence>
<dbReference type="InterPro" id="IPR002902">
    <property type="entry name" value="GNK2"/>
</dbReference>
<dbReference type="Gene3D" id="1.10.510.10">
    <property type="entry name" value="Transferase(Phosphotransferase) domain 1"/>
    <property type="match status" value="1"/>
</dbReference>
<evidence type="ECO:0000256" key="4">
    <source>
        <dbReference type="ARBA" id="ARBA00022692"/>
    </source>
</evidence>
<keyword evidence="8" id="KW-0418">Kinase</keyword>
<keyword evidence="7 14" id="KW-0547">Nucleotide-binding</keyword>
<dbReference type="PANTHER" id="PTHR27002">
    <property type="entry name" value="RECEPTOR-LIKE SERINE/THREONINE-PROTEIN KINASE SD1-8"/>
    <property type="match status" value="1"/>
</dbReference>
<dbReference type="InterPro" id="IPR000719">
    <property type="entry name" value="Prot_kinase_dom"/>
</dbReference>
<keyword evidence="5" id="KW-0732">Signal</keyword>
<dbReference type="PROSITE" id="PS50011">
    <property type="entry name" value="PROTEIN_KINASE_DOM"/>
    <property type="match status" value="1"/>
</dbReference>
<reference evidence="17" key="1">
    <citation type="submission" date="2023-05" db="EMBL/GenBank/DDBJ databases">
        <authorList>
            <person name="Huff M."/>
        </authorList>
    </citation>
    <scope>NUCLEOTIDE SEQUENCE</scope>
</reference>
<dbReference type="InterPro" id="IPR001245">
    <property type="entry name" value="Ser-Thr/Tyr_kinase_cat_dom"/>
</dbReference>
<evidence type="ECO:0000313" key="18">
    <source>
        <dbReference type="Proteomes" id="UP000834106"/>
    </source>
</evidence>
<dbReference type="InterPro" id="IPR011009">
    <property type="entry name" value="Kinase-like_dom_sf"/>
</dbReference>
<dbReference type="PANTHER" id="PTHR27002:SF1104">
    <property type="entry name" value="CYSTEINE-RICH RECEPTOR-LIKE PROTEIN KINASE 27-RELATED"/>
    <property type="match status" value="1"/>
</dbReference>
<accession>A0AAD2AL92</accession>
<keyword evidence="12" id="KW-0675">Receptor</keyword>
<dbReference type="AlphaFoldDB" id="A0AAD2AL92"/>
<evidence type="ECO:0000256" key="11">
    <source>
        <dbReference type="ARBA" id="ARBA00023136"/>
    </source>
</evidence>
<evidence type="ECO:0000256" key="1">
    <source>
        <dbReference type="ARBA" id="ARBA00004167"/>
    </source>
</evidence>
<dbReference type="InterPro" id="IPR017441">
    <property type="entry name" value="Protein_kinase_ATP_BS"/>
</dbReference>
<dbReference type="Pfam" id="PF07714">
    <property type="entry name" value="PK_Tyr_Ser-Thr"/>
    <property type="match status" value="1"/>
</dbReference>
<evidence type="ECO:0000256" key="8">
    <source>
        <dbReference type="ARBA" id="ARBA00022777"/>
    </source>
</evidence>
<evidence type="ECO:0000256" key="13">
    <source>
        <dbReference type="ARBA" id="ARBA00023180"/>
    </source>
</evidence>
<dbReference type="PROSITE" id="PS51473">
    <property type="entry name" value="GNK2"/>
    <property type="match status" value="2"/>
</dbReference>
<feature type="domain" description="Protein kinase" evidence="15">
    <location>
        <begin position="257"/>
        <end position="482"/>
    </location>
</feature>
<name>A0AAD2AL92_9LAMI</name>
<dbReference type="SUPFAM" id="SSF56112">
    <property type="entry name" value="Protein kinase-like (PK-like)"/>
    <property type="match status" value="1"/>
</dbReference>
<keyword evidence="18" id="KW-1185">Reference proteome</keyword>
<dbReference type="Gene3D" id="3.30.200.20">
    <property type="entry name" value="Phosphorylase Kinase, domain 1"/>
    <property type="match status" value="1"/>
</dbReference>
<dbReference type="Gene3D" id="3.30.430.20">
    <property type="entry name" value="Gnk2 domain, C-X8-C-X2-C motif"/>
    <property type="match status" value="2"/>
</dbReference>
<dbReference type="PROSITE" id="PS00107">
    <property type="entry name" value="PROTEIN_KINASE_ATP"/>
    <property type="match status" value="1"/>
</dbReference>
<organism evidence="17 18">
    <name type="scientific">Fraxinus pennsylvanica</name>
    <dbReference type="NCBI Taxonomy" id="56036"/>
    <lineage>
        <taxon>Eukaryota</taxon>
        <taxon>Viridiplantae</taxon>
        <taxon>Streptophyta</taxon>
        <taxon>Embryophyta</taxon>
        <taxon>Tracheophyta</taxon>
        <taxon>Spermatophyta</taxon>
        <taxon>Magnoliopsida</taxon>
        <taxon>eudicotyledons</taxon>
        <taxon>Gunneridae</taxon>
        <taxon>Pentapetalae</taxon>
        <taxon>asterids</taxon>
        <taxon>lamiids</taxon>
        <taxon>Lamiales</taxon>
        <taxon>Oleaceae</taxon>
        <taxon>Oleeae</taxon>
        <taxon>Fraxinus</taxon>
    </lineage>
</organism>
<evidence type="ECO:0000313" key="17">
    <source>
        <dbReference type="EMBL" id="CAI9787890.1"/>
    </source>
</evidence>
<dbReference type="EMBL" id="OU503058">
    <property type="protein sequence ID" value="CAI9787890.1"/>
    <property type="molecule type" value="Genomic_DNA"/>
</dbReference>
<dbReference type="InterPro" id="IPR038408">
    <property type="entry name" value="GNK2_sf"/>
</dbReference>
<keyword evidence="3" id="KW-0808">Transferase</keyword>
<evidence type="ECO:0000256" key="9">
    <source>
        <dbReference type="ARBA" id="ARBA00022840"/>
    </source>
</evidence>
<feature type="domain" description="Gnk2-homologous" evidence="16">
    <location>
        <begin position="102"/>
        <end position="210"/>
    </location>
</feature>
<keyword evidence="2" id="KW-0723">Serine/threonine-protein kinase</keyword>
<evidence type="ECO:0000259" key="15">
    <source>
        <dbReference type="PROSITE" id="PS50011"/>
    </source>
</evidence>
<evidence type="ECO:0000256" key="5">
    <source>
        <dbReference type="ARBA" id="ARBA00022729"/>
    </source>
</evidence>
<dbReference type="GO" id="GO:0005886">
    <property type="term" value="C:plasma membrane"/>
    <property type="evidence" value="ECO:0007669"/>
    <property type="project" value="TreeGrafter"/>
</dbReference>
<sequence>MNSGSYTSNSTYKRNLDALLSSVSPNISASGFYNASMGEDSDRVNIIALCRADLRPSQCSNYVGNATAEIVNKCRGQRQAILWHEFCMVRYSDEAIFGTLATVPNQGARSGTKVTNTDVFYRELNILLDGLRDRAANNSSPMKFAANTRAVDDSTIYAFSQCTPDITSAECGDCLAKSAQKVGKCCVRVKVELESLCLVAIFVTKAFRSTTIRWLERYCSHQRRQCHRHLSRRVREISTIECLQYDLRTIRAATDNFSDANKLGQGGFGVVYKGKLPEGNEIAVKRLSPGSGQGDLEFKNEVRLLAKLQHRNLVSLLGFSVEGNERLLIYEWVQNGSLDRFICDVYSFGVLILEIISGQKVRNFQNEESMDSLTSFVWKNWHQGTATNIIDPTLRTSSGSMPDIMKCINIGLLCVQKNAADRPKMGSVVLMLSSLSLTLPEPSQPAFFMSGSFRLDNSSKDQSDYTTHLSTNEASISELYPR</sequence>
<keyword evidence="11" id="KW-0472">Membrane</keyword>